<dbReference type="FunFam" id="3.80.10.10:FF:000213">
    <property type="entry name" value="Tyrosine-sulfated glycopeptide receptor 1"/>
    <property type="match status" value="1"/>
</dbReference>
<sequence length="1030" mass="114542">MFPGMVFEFKIWVFVFFLGCCHVLVDSQNLTCNSSDLRGLKAFMQKLESPIDGWFLSNSSNSSLSSFNCCNWTGIVCDSDSGRIVNLELPRKRLIGGFSDQISDLDQLKKLNLSHNFLKGVIPDSLFQLTHLEILDLSSNEFNGGFPVSFHLPAIQILDLSDNRFLDSIPAGLCVNSTGIRVLKLAANSLNGSIPTELRNCTLLENICLASNSLSGAIPEFLFQLPRLMELDLQGNLFNSINSIAGIGDSVSRITHLDVSSNRLSGELPDFFHKFPNLTRLAAHSNRFTGGIPSSLTNSPAITSINLRNNSFNGAIKFNCSLIKNLTSLDLGTNNFSGYIPDDLSSCHKLKALNLARNKFKGEIPQSFSKFRSLSYLSLSNCTFSNLKTTLRILNHCPNLTVLVLTLNFRNEELPNDDSLRFKSLKALVIANCGLTGIIPSWIRGLSRLQLLDLSWNHLTGTIPSYLGDFESLFYLDLSNNSLSGEIPKNVTRLQSLCFQNVSLEEGSPDFPFFKRPNVSTRGLPLQYNQIMSFPPLIDLSSNFLNGSIWPEFGNLKRLHVLDLKHNRLSGGIPSELSGMTSLETLDLSYNNLSGTIPPSLVSLSFLSKFSVAYNHLRGMVPNGRQFGTFGNSSFEGNKDLCGFTCVDDRVNDRDELDRGSSTPVSKKRSRSIAGMAVGIGFGTVFLVALMFLIMFRATRKQGIGPENDEDGYESNKDEPESKLVVFFQAKGERNERNELSIDDLLKSTNSFDQANIIGCGGFGLVFKATLPGGQNVAIKRLTGDTGQVDREFQAEVETLSRAQHPNLVLLQGYCQHKNDRFLIYSFMENGSLDYWLHEKPDGPLKLNWDIRLRIGQGAIRGLAYLHQSCDPHILHRDIKSSNILLDENFEAHLADFGLARLILPYDTHVTTDLVGTLGYIPPEYGQASVASYKGDVYSFGVVLLELLTGKRPMDMCKPKGCRDLISWVMEMKREKREDAVFDPLVFDGENGKEMMWVLEIACACLNESPKLRPSSQELLVWLHHDALHT</sequence>
<dbReference type="FunFam" id="1.10.510.10:FF:000309">
    <property type="entry name" value="Leucine-rich repeat receptor-like protein kinase"/>
    <property type="match status" value="1"/>
</dbReference>
<evidence type="ECO:0000256" key="1">
    <source>
        <dbReference type="ARBA" id="ARBA00004236"/>
    </source>
</evidence>
<dbReference type="InterPro" id="IPR032675">
    <property type="entry name" value="LRR_dom_sf"/>
</dbReference>
<dbReference type="PRINTS" id="PR00019">
    <property type="entry name" value="LEURICHRPT"/>
</dbReference>
<dbReference type="GO" id="GO:0005886">
    <property type="term" value="C:plasma membrane"/>
    <property type="evidence" value="ECO:0007669"/>
    <property type="project" value="UniProtKB-SubCell"/>
</dbReference>
<dbReference type="InterPro" id="IPR025875">
    <property type="entry name" value="Leu-rich_rpt_4"/>
</dbReference>
<evidence type="ECO:0000256" key="5">
    <source>
        <dbReference type="ARBA" id="ARBA00022475"/>
    </source>
</evidence>
<dbReference type="Pfam" id="PF00069">
    <property type="entry name" value="Pkinase"/>
    <property type="match status" value="1"/>
</dbReference>
<feature type="signal peptide" evidence="24">
    <location>
        <begin position="1"/>
        <end position="27"/>
    </location>
</feature>
<dbReference type="GO" id="GO:0033612">
    <property type="term" value="F:receptor serine/threonine kinase binding"/>
    <property type="evidence" value="ECO:0007669"/>
    <property type="project" value="TreeGrafter"/>
</dbReference>
<feature type="binding site" evidence="22">
    <location>
        <position position="780"/>
    </location>
    <ligand>
        <name>ATP</name>
        <dbReference type="ChEBI" id="CHEBI:30616"/>
    </ligand>
</feature>
<dbReference type="PROSITE" id="PS00107">
    <property type="entry name" value="PROTEIN_KINASE_ATP"/>
    <property type="match status" value="1"/>
</dbReference>
<keyword evidence="11 24" id="KW-0732">Signal</keyword>
<feature type="chain" id="PRO_5042907154" description="non-specific serine/threonine protein kinase" evidence="24">
    <location>
        <begin position="28"/>
        <end position="1030"/>
    </location>
</feature>
<keyword evidence="17 23" id="KW-0472">Membrane</keyword>
<dbReference type="InterPro" id="IPR017441">
    <property type="entry name" value="Protein_kinase_ATP_BS"/>
</dbReference>
<dbReference type="SMART" id="SM00220">
    <property type="entry name" value="S_TKc"/>
    <property type="match status" value="1"/>
</dbReference>
<evidence type="ECO:0000256" key="21">
    <source>
        <dbReference type="ARBA" id="ARBA00048679"/>
    </source>
</evidence>
<evidence type="ECO:0000256" key="19">
    <source>
        <dbReference type="ARBA" id="ARBA00023180"/>
    </source>
</evidence>
<evidence type="ECO:0000256" key="7">
    <source>
        <dbReference type="ARBA" id="ARBA00022553"/>
    </source>
</evidence>
<dbReference type="Gene3D" id="1.10.510.10">
    <property type="entry name" value="Transferase(Phosphotransferase) domain 1"/>
    <property type="match status" value="1"/>
</dbReference>
<dbReference type="PROSITE" id="PS00108">
    <property type="entry name" value="PROTEIN_KINASE_ST"/>
    <property type="match status" value="1"/>
</dbReference>
<evidence type="ECO:0000256" key="20">
    <source>
        <dbReference type="ARBA" id="ARBA00047899"/>
    </source>
</evidence>
<evidence type="ECO:0000256" key="18">
    <source>
        <dbReference type="ARBA" id="ARBA00023170"/>
    </source>
</evidence>
<evidence type="ECO:0000256" key="9">
    <source>
        <dbReference type="ARBA" id="ARBA00022679"/>
    </source>
</evidence>
<keyword evidence="27" id="KW-1185">Reference proteome</keyword>
<dbReference type="GO" id="GO:0005524">
    <property type="term" value="F:ATP binding"/>
    <property type="evidence" value="ECO:0007669"/>
    <property type="project" value="UniProtKB-UniRule"/>
</dbReference>
<keyword evidence="18" id="KW-0675">Receptor</keyword>
<dbReference type="Pfam" id="PF12799">
    <property type="entry name" value="LRR_4"/>
    <property type="match status" value="1"/>
</dbReference>
<dbReference type="Proteomes" id="UP001408789">
    <property type="component" value="Unassembled WGS sequence"/>
</dbReference>
<keyword evidence="7" id="KW-0597">Phosphoprotein</keyword>
<dbReference type="InterPro" id="IPR050647">
    <property type="entry name" value="Plant_LRR-RLKs"/>
</dbReference>
<evidence type="ECO:0000256" key="11">
    <source>
        <dbReference type="ARBA" id="ARBA00022729"/>
    </source>
</evidence>
<dbReference type="InterPro" id="IPR003591">
    <property type="entry name" value="Leu-rich_rpt_typical-subtyp"/>
</dbReference>
<evidence type="ECO:0000256" key="10">
    <source>
        <dbReference type="ARBA" id="ARBA00022692"/>
    </source>
</evidence>
<proteinExistence type="inferred from homology"/>
<dbReference type="AlphaFoldDB" id="A0AAP0CD64"/>
<comment type="similarity">
    <text evidence="3">Belongs to the RLP family.</text>
</comment>
<dbReference type="InterPro" id="IPR000719">
    <property type="entry name" value="Prot_kinase_dom"/>
</dbReference>
<keyword evidence="10 23" id="KW-0812">Transmembrane</keyword>
<keyword evidence="16 23" id="KW-1133">Transmembrane helix</keyword>
<evidence type="ECO:0000256" key="24">
    <source>
        <dbReference type="SAM" id="SignalP"/>
    </source>
</evidence>
<dbReference type="InterPro" id="IPR001611">
    <property type="entry name" value="Leu-rich_rpt"/>
</dbReference>
<reference evidence="26 27" key="1">
    <citation type="submission" date="2024-04" db="EMBL/GenBank/DDBJ databases">
        <title>The reference genome of an endangered Asteraceae, Deinandra increscens subsp. villosa, native to the Central Coast of California.</title>
        <authorList>
            <person name="Guilliams M."/>
            <person name="Hasenstab-Lehman K."/>
            <person name="Meyer R."/>
            <person name="Mcevoy S."/>
        </authorList>
    </citation>
    <scope>NUCLEOTIDE SEQUENCE [LARGE SCALE GENOMIC DNA]</scope>
    <source>
        <tissue evidence="26">Leaf</tissue>
    </source>
</reference>
<evidence type="ECO:0000256" key="14">
    <source>
        <dbReference type="ARBA" id="ARBA00022777"/>
    </source>
</evidence>
<evidence type="ECO:0000256" key="3">
    <source>
        <dbReference type="ARBA" id="ARBA00009592"/>
    </source>
</evidence>
<evidence type="ECO:0000256" key="4">
    <source>
        <dbReference type="ARBA" id="ARBA00012513"/>
    </source>
</evidence>
<dbReference type="Pfam" id="PF13855">
    <property type="entry name" value="LRR_8"/>
    <property type="match status" value="3"/>
</dbReference>
<dbReference type="PROSITE" id="PS51450">
    <property type="entry name" value="LRR"/>
    <property type="match status" value="1"/>
</dbReference>
<evidence type="ECO:0000259" key="25">
    <source>
        <dbReference type="PROSITE" id="PS50011"/>
    </source>
</evidence>
<dbReference type="FunFam" id="3.30.200.20:FF:000309">
    <property type="entry name" value="Leucine-rich repeat receptor protein kinase MSP1"/>
    <property type="match status" value="1"/>
</dbReference>
<keyword evidence="15 22" id="KW-0067">ATP-binding</keyword>
<evidence type="ECO:0000256" key="16">
    <source>
        <dbReference type="ARBA" id="ARBA00022989"/>
    </source>
</evidence>
<evidence type="ECO:0000256" key="8">
    <source>
        <dbReference type="ARBA" id="ARBA00022614"/>
    </source>
</evidence>
<dbReference type="PANTHER" id="PTHR48056:SF18">
    <property type="entry name" value="NON-SPECIFIC SERINE_THREONINE PROTEIN KINASE"/>
    <property type="match status" value="1"/>
</dbReference>
<keyword evidence="6" id="KW-0723">Serine/threonine-protein kinase</keyword>
<dbReference type="GO" id="GO:0051707">
    <property type="term" value="P:response to other organism"/>
    <property type="evidence" value="ECO:0007669"/>
    <property type="project" value="UniProtKB-ARBA"/>
</dbReference>
<comment type="caution">
    <text evidence="26">The sequence shown here is derived from an EMBL/GenBank/DDBJ whole genome shotgun (WGS) entry which is preliminary data.</text>
</comment>
<evidence type="ECO:0000256" key="13">
    <source>
        <dbReference type="ARBA" id="ARBA00022741"/>
    </source>
</evidence>
<evidence type="ECO:0000256" key="12">
    <source>
        <dbReference type="ARBA" id="ARBA00022737"/>
    </source>
</evidence>
<name>A0AAP0CD64_9ASTR</name>
<evidence type="ECO:0000256" key="22">
    <source>
        <dbReference type="PROSITE-ProRule" id="PRU10141"/>
    </source>
</evidence>
<dbReference type="Gene3D" id="3.30.200.20">
    <property type="entry name" value="Phosphorylase Kinase, domain 1"/>
    <property type="match status" value="1"/>
</dbReference>
<accession>A0AAP0CD64</accession>
<feature type="domain" description="Protein kinase" evidence="25">
    <location>
        <begin position="752"/>
        <end position="1028"/>
    </location>
</feature>
<protein>
    <recommendedName>
        <fullName evidence="4">non-specific serine/threonine protein kinase</fullName>
        <ecNumber evidence="4">2.7.11.1</ecNumber>
    </recommendedName>
</protein>
<evidence type="ECO:0000256" key="15">
    <source>
        <dbReference type="ARBA" id="ARBA00022840"/>
    </source>
</evidence>
<keyword evidence="19" id="KW-0325">Glycoprotein</keyword>
<dbReference type="SUPFAM" id="SSF52047">
    <property type="entry name" value="RNI-like"/>
    <property type="match status" value="1"/>
</dbReference>
<dbReference type="GO" id="GO:0004674">
    <property type="term" value="F:protein serine/threonine kinase activity"/>
    <property type="evidence" value="ECO:0007669"/>
    <property type="project" value="UniProtKB-KW"/>
</dbReference>
<keyword evidence="14" id="KW-0418">Kinase</keyword>
<keyword evidence="12" id="KW-0677">Repeat</keyword>
<dbReference type="GO" id="GO:0006952">
    <property type="term" value="P:defense response"/>
    <property type="evidence" value="ECO:0007669"/>
    <property type="project" value="UniProtKB-ARBA"/>
</dbReference>
<organism evidence="26 27">
    <name type="scientific">Deinandra increscens subsp. villosa</name>
    <dbReference type="NCBI Taxonomy" id="3103831"/>
    <lineage>
        <taxon>Eukaryota</taxon>
        <taxon>Viridiplantae</taxon>
        <taxon>Streptophyta</taxon>
        <taxon>Embryophyta</taxon>
        <taxon>Tracheophyta</taxon>
        <taxon>Spermatophyta</taxon>
        <taxon>Magnoliopsida</taxon>
        <taxon>eudicotyledons</taxon>
        <taxon>Gunneridae</taxon>
        <taxon>Pentapetalae</taxon>
        <taxon>asterids</taxon>
        <taxon>campanulids</taxon>
        <taxon>Asterales</taxon>
        <taxon>Asteraceae</taxon>
        <taxon>Asteroideae</taxon>
        <taxon>Heliantheae alliance</taxon>
        <taxon>Madieae</taxon>
        <taxon>Madiinae</taxon>
        <taxon>Deinandra</taxon>
    </lineage>
</organism>
<keyword evidence="5" id="KW-1003">Cell membrane</keyword>
<dbReference type="PROSITE" id="PS50011">
    <property type="entry name" value="PROTEIN_KINASE_DOM"/>
    <property type="match status" value="1"/>
</dbReference>
<dbReference type="EC" id="2.7.11.1" evidence="4"/>
<evidence type="ECO:0000256" key="17">
    <source>
        <dbReference type="ARBA" id="ARBA00023136"/>
    </source>
</evidence>
<dbReference type="Pfam" id="PF00560">
    <property type="entry name" value="LRR_1"/>
    <property type="match status" value="2"/>
</dbReference>
<dbReference type="InterPro" id="IPR008271">
    <property type="entry name" value="Ser/Thr_kinase_AS"/>
</dbReference>
<keyword evidence="9" id="KW-0808">Transferase</keyword>
<comment type="catalytic activity">
    <reaction evidence="21">
        <text>L-seryl-[protein] + ATP = O-phospho-L-seryl-[protein] + ADP + H(+)</text>
        <dbReference type="Rhea" id="RHEA:17989"/>
        <dbReference type="Rhea" id="RHEA-COMP:9863"/>
        <dbReference type="Rhea" id="RHEA-COMP:11604"/>
        <dbReference type="ChEBI" id="CHEBI:15378"/>
        <dbReference type="ChEBI" id="CHEBI:29999"/>
        <dbReference type="ChEBI" id="CHEBI:30616"/>
        <dbReference type="ChEBI" id="CHEBI:83421"/>
        <dbReference type="ChEBI" id="CHEBI:456216"/>
        <dbReference type="EC" id="2.7.11.1"/>
    </reaction>
</comment>
<evidence type="ECO:0000256" key="6">
    <source>
        <dbReference type="ARBA" id="ARBA00022527"/>
    </source>
</evidence>
<dbReference type="Gene3D" id="3.80.10.10">
    <property type="entry name" value="Ribonuclease Inhibitor"/>
    <property type="match status" value="4"/>
</dbReference>
<dbReference type="PANTHER" id="PTHR48056">
    <property type="entry name" value="LRR RECEPTOR-LIKE SERINE/THREONINE-PROTEIN KINASE-RELATED"/>
    <property type="match status" value="1"/>
</dbReference>
<evidence type="ECO:0000313" key="27">
    <source>
        <dbReference type="Proteomes" id="UP001408789"/>
    </source>
</evidence>
<evidence type="ECO:0000256" key="2">
    <source>
        <dbReference type="ARBA" id="ARBA00004479"/>
    </source>
</evidence>
<keyword evidence="8" id="KW-0433">Leucine-rich repeat</keyword>
<evidence type="ECO:0000256" key="23">
    <source>
        <dbReference type="SAM" id="Phobius"/>
    </source>
</evidence>
<dbReference type="SUPFAM" id="SSF56112">
    <property type="entry name" value="Protein kinase-like (PK-like)"/>
    <property type="match status" value="1"/>
</dbReference>
<evidence type="ECO:0000313" key="26">
    <source>
        <dbReference type="EMBL" id="KAK9051263.1"/>
    </source>
</evidence>
<dbReference type="SUPFAM" id="SSF52058">
    <property type="entry name" value="L domain-like"/>
    <property type="match status" value="2"/>
</dbReference>
<comment type="subcellular location">
    <subcellularLocation>
        <location evidence="1">Cell membrane</location>
    </subcellularLocation>
    <subcellularLocation>
        <location evidence="2">Membrane</location>
        <topology evidence="2">Single-pass type I membrane protein</topology>
    </subcellularLocation>
</comment>
<dbReference type="InterPro" id="IPR011009">
    <property type="entry name" value="Kinase-like_dom_sf"/>
</dbReference>
<dbReference type="FunFam" id="3.80.10.10:FF:000400">
    <property type="entry name" value="Nuclear pore complex protein NUP107"/>
    <property type="match status" value="1"/>
</dbReference>
<gene>
    <name evidence="26" type="ORF">SSX86_027890</name>
</gene>
<dbReference type="SMART" id="SM00369">
    <property type="entry name" value="LRR_TYP"/>
    <property type="match status" value="7"/>
</dbReference>
<feature type="transmembrane region" description="Helical" evidence="23">
    <location>
        <begin position="673"/>
        <end position="696"/>
    </location>
</feature>
<comment type="catalytic activity">
    <reaction evidence="20">
        <text>L-threonyl-[protein] + ATP = O-phospho-L-threonyl-[protein] + ADP + H(+)</text>
        <dbReference type="Rhea" id="RHEA:46608"/>
        <dbReference type="Rhea" id="RHEA-COMP:11060"/>
        <dbReference type="Rhea" id="RHEA-COMP:11605"/>
        <dbReference type="ChEBI" id="CHEBI:15378"/>
        <dbReference type="ChEBI" id="CHEBI:30013"/>
        <dbReference type="ChEBI" id="CHEBI:30616"/>
        <dbReference type="ChEBI" id="CHEBI:61977"/>
        <dbReference type="ChEBI" id="CHEBI:456216"/>
        <dbReference type="EC" id="2.7.11.1"/>
    </reaction>
</comment>
<dbReference type="EMBL" id="JBCNJP010000027">
    <property type="protein sequence ID" value="KAK9051263.1"/>
    <property type="molecule type" value="Genomic_DNA"/>
</dbReference>
<keyword evidence="13 22" id="KW-0547">Nucleotide-binding</keyword>